<dbReference type="EMBL" id="JAMKOV010000002">
    <property type="protein sequence ID" value="KAI8043823.1"/>
    <property type="molecule type" value="Genomic_DNA"/>
</dbReference>
<organism evidence="1 2">
    <name type="scientific">Drosophila gunungcola</name>
    <name type="common">fruit fly</name>
    <dbReference type="NCBI Taxonomy" id="103775"/>
    <lineage>
        <taxon>Eukaryota</taxon>
        <taxon>Metazoa</taxon>
        <taxon>Ecdysozoa</taxon>
        <taxon>Arthropoda</taxon>
        <taxon>Hexapoda</taxon>
        <taxon>Insecta</taxon>
        <taxon>Pterygota</taxon>
        <taxon>Neoptera</taxon>
        <taxon>Endopterygota</taxon>
        <taxon>Diptera</taxon>
        <taxon>Brachycera</taxon>
        <taxon>Muscomorpha</taxon>
        <taxon>Ephydroidea</taxon>
        <taxon>Drosophilidae</taxon>
        <taxon>Drosophila</taxon>
        <taxon>Sophophora</taxon>
    </lineage>
</organism>
<accession>A0A9P9YW21</accession>
<proteinExistence type="predicted"/>
<dbReference type="AlphaFoldDB" id="A0A9P9YW21"/>
<dbReference type="Proteomes" id="UP001059596">
    <property type="component" value="Unassembled WGS sequence"/>
</dbReference>
<feature type="non-terminal residue" evidence="1">
    <location>
        <position position="94"/>
    </location>
</feature>
<comment type="caution">
    <text evidence="1">The sequence shown here is derived from an EMBL/GenBank/DDBJ whole genome shotgun (WGS) entry which is preliminary data.</text>
</comment>
<evidence type="ECO:0000313" key="2">
    <source>
        <dbReference type="Proteomes" id="UP001059596"/>
    </source>
</evidence>
<keyword evidence="2" id="KW-1185">Reference proteome</keyword>
<gene>
    <name evidence="1" type="ORF">M5D96_005161</name>
</gene>
<sequence length="94" mass="10035">LPKLIQRCATQECVRCPALAVDRLADWDPVCCADRIMASGSARSTTAVVLVVHTAAVRATGPTEDIVSLLRRKIGFINPPSRNGAQNSASLKPH</sequence>
<protein>
    <submittedName>
        <fullName evidence="1">Uncharacterized protein</fullName>
    </submittedName>
</protein>
<reference evidence="1" key="1">
    <citation type="journal article" date="2023" name="Genome Biol. Evol.">
        <title>Long-read-based Genome Assembly of Drosophila gunungcola Reveals Fewer Chemosensory Genes in Flower-breeding Species.</title>
        <authorList>
            <person name="Negi A."/>
            <person name="Liao B.Y."/>
            <person name="Yeh S.D."/>
        </authorList>
    </citation>
    <scope>NUCLEOTIDE SEQUENCE</scope>
    <source>
        <strain evidence="1">Sukarami</strain>
    </source>
</reference>
<evidence type="ECO:0000313" key="1">
    <source>
        <dbReference type="EMBL" id="KAI8043823.1"/>
    </source>
</evidence>
<name>A0A9P9YW21_9MUSC</name>